<keyword evidence="4" id="KW-1185">Reference proteome</keyword>
<reference evidence="3" key="1">
    <citation type="journal article" date="2016" name="Insect Biochem. Mol. Biol.">
        <title>Multifaceted biological insights from a draft genome sequence of the tobacco hornworm moth, Manduca sexta.</title>
        <authorList>
            <person name="Kanost M.R."/>
            <person name="Arrese E.L."/>
            <person name="Cao X."/>
            <person name="Chen Y.R."/>
            <person name="Chellapilla S."/>
            <person name="Goldsmith M.R."/>
            <person name="Grosse-Wilde E."/>
            <person name="Heckel D.G."/>
            <person name="Herndon N."/>
            <person name="Jiang H."/>
            <person name="Papanicolaou A."/>
            <person name="Qu J."/>
            <person name="Soulages J.L."/>
            <person name="Vogel H."/>
            <person name="Walters J."/>
            <person name="Waterhouse R.M."/>
            <person name="Ahn S.J."/>
            <person name="Almeida F.C."/>
            <person name="An C."/>
            <person name="Aqrawi P."/>
            <person name="Bretschneider A."/>
            <person name="Bryant W.B."/>
            <person name="Bucks S."/>
            <person name="Chao H."/>
            <person name="Chevignon G."/>
            <person name="Christen J.M."/>
            <person name="Clarke D.F."/>
            <person name="Dittmer N.T."/>
            <person name="Ferguson L.C.F."/>
            <person name="Garavelou S."/>
            <person name="Gordon K.H.J."/>
            <person name="Gunaratna R.T."/>
            <person name="Han Y."/>
            <person name="Hauser F."/>
            <person name="He Y."/>
            <person name="Heidel-Fischer H."/>
            <person name="Hirsh A."/>
            <person name="Hu Y."/>
            <person name="Jiang H."/>
            <person name="Kalra D."/>
            <person name="Klinner C."/>
            <person name="Konig C."/>
            <person name="Kovar C."/>
            <person name="Kroll A.R."/>
            <person name="Kuwar S.S."/>
            <person name="Lee S.L."/>
            <person name="Lehman R."/>
            <person name="Li K."/>
            <person name="Li Z."/>
            <person name="Liang H."/>
            <person name="Lovelace S."/>
            <person name="Lu Z."/>
            <person name="Mansfield J.H."/>
            <person name="McCulloch K.J."/>
            <person name="Mathew T."/>
            <person name="Morton B."/>
            <person name="Muzny D.M."/>
            <person name="Neunemann D."/>
            <person name="Ongeri F."/>
            <person name="Pauchet Y."/>
            <person name="Pu L.L."/>
            <person name="Pyrousis I."/>
            <person name="Rao X.J."/>
            <person name="Redding A."/>
            <person name="Roesel C."/>
            <person name="Sanchez-Gracia A."/>
            <person name="Schaack S."/>
            <person name="Shukla A."/>
            <person name="Tetreau G."/>
            <person name="Wang Y."/>
            <person name="Xiong G.H."/>
            <person name="Traut W."/>
            <person name="Walsh T.K."/>
            <person name="Worley K.C."/>
            <person name="Wu D."/>
            <person name="Wu W."/>
            <person name="Wu Y.Q."/>
            <person name="Zhang X."/>
            <person name="Zou Z."/>
            <person name="Zucker H."/>
            <person name="Briscoe A.D."/>
            <person name="Burmester T."/>
            <person name="Clem R.J."/>
            <person name="Feyereisen R."/>
            <person name="Grimmelikhuijzen C.J.P."/>
            <person name="Hamodrakas S.J."/>
            <person name="Hansson B.S."/>
            <person name="Huguet E."/>
            <person name="Jermiin L.S."/>
            <person name="Lan Q."/>
            <person name="Lehman H.K."/>
            <person name="Lorenzen M."/>
            <person name="Merzendorfer H."/>
            <person name="Michalopoulos I."/>
            <person name="Morton D.B."/>
            <person name="Muthukrishnan S."/>
            <person name="Oakeshott J.G."/>
            <person name="Palmer W."/>
            <person name="Park Y."/>
            <person name="Passarelli A.L."/>
            <person name="Rozas J."/>
            <person name="Schwartz L.M."/>
            <person name="Smith W."/>
            <person name="Southgate A."/>
            <person name="Vilcinskas A."/>
            <person name="Vogt R."/>
            <person name="Wang P."/>
            <person name="Werren J."/>
            <person name="Yu X.Q."/>
            <person name="Zhou J.J."/>
            <person name="Brown S.J."/>
            <person name="Scherer S.E."/>
            <person name="Richards S."/>
            <person name="Blissard G.W."/>
        </authorList>
    </citation>
    <scope>NUCLEOTIDE SEQUENCE</scope>
</reference>
<comment type="caution">
    <text evidence="3">The sequence shown here is derived from an EMBL/GenBank/DDBJ whole genome shotgun (WGS) entry which is preliminary data.</text>
</comment>
<dbReference type="Pfam" id="PF01607">
    <property type="entry name" value="CBM_14"/>
    <property type="match status" value="1"/>
</dbReference>
<accession>A0A922CLK1</accession>
<keyword evidence="1" id="KW-0732">Signal</keyword>
<feature type="domain" description="Chitin-binding type-2" evidence="2">
    <location>
        <begin position="164"/>
        <end position="223"/>
    </location>
</feature>
<feature type="domain" description="Chitin-binding type-2" evidence="2">
    <location>
        <begin position="22"/>
        <end position="86"/>
    </location>
</feature>
<dbReference type="OrthoDB" id="8179045at2759"/>
<name>A0A922CLK1_MANSE</name>
<evidence type="ECO:0000313" key="3">
    <source>
        <dbReference type="EMBL" id="KAG6450727.1"/>
    </source>
</evidence>
<feature type="chain" id="PRO_5038077517" description="Chitin-binding type-2 domain-containing protein" evidence="1">
    <location>
        <begin position="22"/>
        <end position="224"/>
    </location>
</feature>
<feature type="signal peptide" evidence="1">
    <location>
        <begin position="1"/>
        <end position="21"/>
    </location>
</feature>
<gene>
    <name evidence="3" type="ORF">O3G_MSEX006738</name>
</gene>
<dbReference type="Gene3D" id="2.170.140.10">
    <property type="entry name" value="Chitin binding domain"/>
    <property type="match status" value="3"/>
</dbReference>
<dbReference type="GO" id="GO:0005576">
    <property type="term" value="C:extracellular region"/>
    <property type="evidence" value="ECO:0007669"/>
    <property type="project" value="InterPro"/>
</dbReference>
<dbReference type="InterPro" id="IPR002557">
    <property type="entry name" value="Chitin-bd_dom"/>
</dbReference>
<dbReference type="EMBL" id="JH668393">
    <property type="protein sequence ID" value="KAG6450727.1"/>
    <property type="molecule type" value="Genomic_DNA"/>
</dbReference>
<dbReference type="SMART" id="SM00494">
    <property type="entry name" value="ChtBD2"/>
    <property type="match status" value="3"/>
</dbReference>
<proteinExistence type="predicted"/>
<dbReference type="GO" id="GO:0008061">
    <property type="term" value="F:chitin binding"/>
    <property type="evidence" value="ECO:0007669"/>
    <property type="project" value="InterPro"/>
</dbReference>
<dbReference type="PROSITE" id="PS50940">
    <property type="entry name" value="CHIT_BIND_II"/>
    <property type="match status" value="3"/>
</dbReference>
<evidence type="ECO:0000256" key="1">
    <source>
        <dbReference type="SAM" id="SignalP"/>
    </source>
</evidence>
<dbReference type="AlphaFoldDB" id="A0A922CLK1"/>
<protein>
    <recommendedName>
        <fullName evidence="2">Chitin-binding type-2 domain-containing protein</fullName>
    </recommendedName>
</protein>
<organism evidence="3 4">
    <name type="scientific">Manduca sexta</name>
    <name type="common">Tobacco hawkmoth</name>
    <name type="synonym">Tobacco hornworm</name>
    <dbReference type="NCBI Taxonomy" id="7130"/>
    <lineage>
        <taxon>Eukaryota</taxon>
        <taxon>Metazoa</taxon>
        <taxon>Ecdysozoa</taxon>
        <taxon>Arthropoda</taxon>
        <taxon>Hexapoda</taxon>
        <taxon>Insecta</taxon>
        <taxon>Pterygota</taxon>
        <taxon>Neoptera</taxon>
        <taxon>Endopterygota</taxon>
        <taxon>Lepidoptera</taxon>
        <taxon>Glossata</taxon>
        <taxon>Ditrysia</taxon>
        <taxon>Bombycoidea</taxon>
        <taxon>Sphingidae</taxon>
        <taxon>Sphinginae</taxon>
        <taxon>Sphingini</taxon>
        <taxon>Manduca</taxon>
    </lineage>
</organism>
<evidence type="ECO:0000259" key="2">
    <source>
        <dbReference type="PROSITE" id="PS50940"/>
    </source>
</evidence>
<dbReference type="InterPro" id="IPR036508">
    <property type="entry name" value="Chitin-bd_dom_sf"/>
</dbReference>
<evidence type="ECO:0000313" key="4">
    <source>
        <dbReference type="Proteomes" id="UP000791440"/>
    </source>
</evidence>
<dbReference type="Proteomes" id="UP000791440">
    <property type="component" value="Unassembled WGS sequence"/>
</dbReference>
<reference evidence="3" key="2">
    <citation type="submission" date="2020-12" db="EMBL/GenBank/DDBJ databases">
        <authorList>
            <person name="Kanost M."/>
        </authorList>
    </citation>
    <scope>NUCLEOTIDE SEQUENCE</scope>
</reference>
<sequence length="224" mass="23993">MDRKLGLTVFFVLCTIWQVNAAVNCTATGAGRFTDGTDPTCQNYTYCVFVSSNSSYLAYNYVCPSTSVFNPASAKCTASTNYVCNVTTPAPANTSVCTADGFVADPNAVNCSSYIQCVQINGTFDETTFTCPANTFYDPNTTLCDSNYTCTTNTPPAANTTTAPFTCSTVGRFANSADTACKTYYYCVLANNGTFVQYNYTCPTTSVFSPTSRLCTTSYTCPTS</sequence>
<dbReference type="SUPFAM" id="SSF57625">
    <property type="entry name" value="Invertebrate chitin-binding proteins"/>
    <property type="match status" value="3"/>
</dbReference>
<feature type="domain" description="Chitin-binding type-2" evidence="2">
    <location>
        <begin position="94"/>
        <end position="152"/>
    </location>
</feature>